<evidence type="ECO:0000256" key="7">
    <source>
        <dbReference type="ARBA" id="ARBA00023136"/>
    </source>
</evidence>
<sequence length="341" mass="38557">MDSLWAVEQNVLTAFSLIGFFVSIIPLAVRYRAWNTGSILYVSWNAVQCLVQFVNLLVWRHSDRDIAPGWCDLSVRITWMAGSGMVCSGLLISRTVCKIMTGAPVPQDRPEKIRALAIELAIGLGLPCLQLIVFYILQDQRYNIYEGVGCFYSISVTWLYVVLYGGWLLAISLVSCIYCSFSLYTLFRRRKLLKELTSDNTSGLTFNRYIRLSIMSFTQLACVFPLIMFILIFLVPQLMAPYKGFKAQHAMLSQVDIYQLDAWFDSAGEASYMRTIFETTYWLFISASLCFFGIFCFSASMKTFYRKAYGAALKLVGRSAGDEGAIESNIVFGGLKLMTCR</sequence>
<proteinExistence type="inferred from homology"/>
<feature type="transmembrane region" description="Helical" evidence="10">
    <location>
        <begin position="113"/>
        <end position="137"/>
    </location>
</feature>
<keyword evidence="3" id="KW-0589">Pheromone response</keyword>
<dbReference type="OrthoDB" id="2874149at2759"/>
<dbReference type="PANTHER" id="PTHR28097">
    <property type="entry name" value="PHEROMONE A FACTOR RECEPTOR"/>
    <property type="match status" value="1"/>
</dbReference>
<dbReference type="GO" id="GO:0000750">
    <property type="term" value="P:pheromone-dependent signal transduction involved in conjugation with cellular fusion"/>
    <property type="evidence" value="ECO:0007669"/>
    <property type="project" value="TreeGrafter"/>
</dbReference>
<dbReference type="GO" id="GO:0004932">
    <property type="term" value="F:mating-type factor pheromone receptor activity"/>
    <property type="evidence" value="ECO:0007669"/>
    <property type="project" value="InterPro"/>
</dbReference>
<dbReference type="AlphaFoldDB" id="A0A4S4N4F4"/>
<evidence type="ECO:0000313" key="12">
    <source>
        <dbReference type="Proteomes" id="UP000308730"/>
    </source>
</evidence>
<keyword evidence="5 10" id="KW-1133">Transmembrane helix</keyword>
<evidence type="ECO:0000256" key="4">
    <source>
        <dbReference type="ARBA" id="ARBA00022692"/>
    </source>
</evidence>
<evidence type="ECO:0000256" key="1">
    <source>
        <dbReference type="ARBA" id="ARBA00004141"/>
    </source>
</evidence>
<dbReference type="EMBL" id="SGPM01000008">
    <property type="protein sequence ID" value="THH33275.1"/>
    <property type="molecule type" value="Genomic_DNA"/>
</dbReference>
<comment type="caution">
    <text evidence="11">The sequence shown here is derived from an EMBL/GenBank/DDBJ whole genome shotgun (WGS) entry which is preliminary data.</text>
</comment>
<keyword evidence="6" id="KW-0297">G-protein coupled receptor</keyword>
<feature type="transmembrane region" description="Helical" evidence="10">
    <location>
        <begin position="157"/>
        <end position="187"/>
    </location>
</feature>
<accession>A0A4S4N4F4</accession>
<dbReference type="Proteomes" id="UP000308730">
    <property type="component" value="Unassembled WGS sequence"/>
</dbReference>
<feature type="transmembrane region" description="Helical" evidence="10">
    <location>
        <begin position="41"/>
        <end position="61"/>
    </location>
</feature>
<feature type="transmembrane region" description="Helical" evidence="10">
    <location>
        <begin position="281"/>
        <end position="299"/>
    </location>
</feature>
<dbReference type="GO" id="GO:0005886">
    <property type="term" value="C:plasma membrane"/>
    <property type="evidence" value="ECO:0007669"/>
    <property type="project" value="TreeGrafter"/>
</dbReference>
<keyword evidence="12" id="KW-1185">Reference proteome</keyword>
<evidence type="ECO:0000256" key="2">
    <source>
        <dbReference type="ARBA" id="ARBA00011085"/>
    </source>
</evidence>
<dbReference type="CDD" id="cd14966">
    <property type="entry name" value="7tmD_STE3"/>
    <property type="match status" value="1"/>
</dbReference>
<evidence type="ECO:0000256" key="5">
    <source>
        <dbReference type="ARBA" id="ARBA00022989"/>
    </source>
</evidence>
<feature type="transmembrane region" description="Helical" evidence="10">
    <location>
        <begin position="208"/>
        <end position="235"/>
    </location>
</feature>
<dbReference type="PRINTS" id="PR00899">
    <property type="entry name" value="GPCRSTE3"/>
</dbReference>
<evidence type="ECO:0000256" key="3">
    <source>
        <dbReference type="ARBA" id="ARBA00022507"/>
    </source>
</evidence>
<feature type="transmembrane region" description="Helical" evidence="10">
    <location>
        <begin position="73"/>
        <end position="92"/>
    </location>
</feature>
<organism evidence="11 12">
    <name type="scientific">Antrodiella citrinella</name>
    <dbReference type="NCBI Taxonomy" id="2447956"/>
    <lineage>
        <taxon>Eukaryota</taxon>
        <taxon>Fungi</taxon>
        <taxon>Dikarya</taxon>
        <taxon>Basidiomycota</taxon>
        <taxon>Agaricomycotina</taxon>
        <taxon>Agaricomycetes</taxon>
        <taxon>Polyporales</taxon>
        <taxon>Steccherinaceae</taxon>
        <taxon>Antrodiella</taxon>
    </lineage>
</organism>
<evidence type="ECO:0000256" key="8">
    <source>
        <dbReference type="ARBA" id="ARBA00023170"/>
    </source>
</evidence>
<gene>
    <name evidence="11" type="ORF">EUX98_g924</name>
</gene>
<reference evidence="11 12" key="1">
    <citation type="submission" date="2019-02" db="EMBL/GenBank/DDBJ databases">
        <title>Genome sequencing of the rare red list fungi Antrodiella citrinella (Flaviporus citrinellus).</title>
        <authorList>
            <person name="Buettner E."/>
            <person name="Kellner H."/>
        </authorList>
    </citation>
    <scope>NUCLEOTIDE SEQUENCE [LARGE SCALE GENOMIC DNA]</scope>
    <source>
        <strain evidence="11 12">DSM 108506</strain>
    </source>
</reference>
<protein>
    <submittedName>
        <fullName evidence="11">Uncharacterized protein</fullName>
    </submittedName>
</protein>
<dbReference type="InterPro" id="IPR001499">
    <property type="entry name" value="GPCR_STE3"/>
</dbReference>
<comment type="similarity">
    <text evidence="2">Belongs to the G-protein coupled receptor 4 family.</text>
</comment>
<dbReference type="Pfam" id="PF02076">
    <property type="entry name" value="STE3"/>
    <property type="match status" value="1"/>
</dbReference>
<name>A0A4S4N4F4_9APHY</name>
<evidence type="ECO:0000256" key="10">
    <source>
        <dbReference type="SAM" id="Phobius"/>
    </source>
</evidence>
<keyword evidence="4 10" id="KW-0812">Transmembrane</keyword>
<keyword evidence="7 10" id="KW-0472">Membrane</keyword>
<evidence type="ECO:0000256" key="6">
    <source>
        <dbReference type="ARBA" id="ARBA00023040"/>
    </source>
</evidence>
<feature type="transmembrane region" description="Helical" evidence="10">
    <location>
        <begin position="12"/>
        <end position="29"/>
    </location>
</feature>
<keyword evidence="8" id="KW-0675">Receptor</keyword>
<evidence type="ECO:0000256" key="9">
    <source>
        <dbReference type="ARBA" id="ARBA00023224"/>
    </source>
</evidence>
<keyword evidence="9" id="KW-0807">Transducer</keyword>
<comment type="subcellular location">
    <subcellularLocation>
        <location evidence="1">Membrane</location>
        <topology evidence="1">Multi-pass membrane protein</topology>
    </subcellularLocation>
</comment>
<dbReference type="PANTHER" id="PTHR28097:SF1">
    <property type="entry name" value="PHEROMONE A FACTOR RECEPTOR"/>
    <property type="match status" value="1"/>
</dbReference>
<evidence type="ECO:0000313" key="11">
    <source>
        <dbReference type="EMBL" id="THH33275.1"/>
    </source>
</evidence>